<evidence type="ECO:0000313" key="1">
    <source>
        <dbReference type="EMBL" id="TVU19118.1"/>
    </source>
</evidence>
<dbReference type="Gramene" id="TVU19118">
    <property type="protein sequence ID" value="TVU19118"/>
    <property type="gene ID" value="EJB05_35252"/>
</dbReference>
<accession>A0A5J9U784</accession>
<sequence>MYIDAAALGQEQPCSVRHIVVAPLSPTLRVEVDSGTASFLLVGPPTGRPRSNFLSSSHLHGLDVNSLVSNYSLRSKTNVILTLDTRIEER</sequence>
<feature type="non-terminal residue" evidence="1">
    <location>
        <position position="1"/>
    </location>
</feature>
<protein>
    <submittedName>
        <fullName evidence="1">Uncharacterized protein</fullName>
    </submittedName>
</protein>
<dbReference type="EMBL" id="RWGY01000029">
    <property type="protein sequence ID" value="TVU19118.1"/>
    <property type="molecule type" value="Genomic_DNA"/>
</dbReference>
<evidence type="ECO:0000313" key="2">
    <source>
        <dbReference type="Proteomes" id="UP000324897"/>
    </source>
</evidence>
<dbReference type="AlphaFoldDB" id="A0A5J9U784"/>
<organism evidence="1 2">
    <name type="scientific">Eragrostis curvula</name>
    <name type="common">weeping love grass</name>
    <dbReference type="NCBI Taxonomy" id="38414"/>
    <lineage>
        <taxon>Eukaryota</taxon>
        <taxon>Viridiplantae</taxon>
        <taxon>Streptophyta</taxon>
        <taxon>Embryophyta</taxon>
        <taxon>Tracheophyta</taxon>
        <taxon>Spermatophyta</taxon>
        <taxon>Magnoliopsida</taxon>
        <taxon>Liliopsida</taxon>
        <taxon>Poales</taxon>
        <taxon>Poaceae</taxon>
        <taxon>PACMAD clade</taxon>
        <taxon>Chloridoideae</taxon>
        <taxon>Eragrostideae</taxon>
        <taxon>Eragrostidinae</taxon>
        <taxon>Eragrostis</taxon>
    </lineage>
</organism>
<keyword evidence="2" id="KW-1185">Reference proteome</keyword>
<name>A0A5J9U784_9POAL</name>
<proteinExistence type="predicted"/>
<reference evidence="1 2" key="1">
    <citation type="journal article" date="2019" name="Sci. Rep.">
        <title>A high-quality genome of Eragrostis curvula grass provides insights into Poaceae evolution and supports new strategies to enhance forage quality.</title>
        <authorList>
            <person name="Carballo J."/>
            <person name="Santos B.A.C.M."/>
            <person name="Zappacosta D."/>
            <person name="Garbus I."/>
            <person name="Selva J.P."/>
            <person name="Gallo C.A."/>
            <person name="Diaz A."/>
            <person name="Albertini E."/>
            <person name="Caccamo M."/>
            <person name="Echenique V."/>
        </authorList>
    </citation>
    <scope>NUCLEOTIDE SEQUENCE [LARGE SCALE GENOMIC DNA]</scope>
    <source>
        <strain evidence="2">cv. Victoria</strain>
        <tissue evidence="1">Leaf</tissue>
    </source>
</reference>
<dbReference type="Proteomes" id="UP000324897">
    <property type="component" value="Chromosome 7"/>
</dbReference>
<gene>
    <name evidence="1" type="ORF">EJB05_35252</name>
</gene>
<comment type="caution">
    <text evidence="1">The sequence shown here is derived from an EMBL/GenBank/DDBJ whole genome shotgun (WGS) entry which is preliminary data.</text>
</comment>